<comment type="catalytic activity">
    <reaction evidence="14">
        <text>K(+)(in) = K(+)(out)</text>
        <dbReference type="Rhea" id="RHEA:29463"/>
        <dbReference type="ChEBI" id="CHEBI:29103"/>
    </reaction>
</comment>
<feature type="signal peptide" evidence="23">
    <location>
        <begin position="1"/>
        <end position="20"/>
    </location>
</feature>
<evidence type="ECO:0000256" key="4">
    <source>
        <dbReference type="ARBA" id="ARBA00022538"/>
    </source>
</evidence>
<name>A0A3Q3X6P1_MOLML</name>
<dbReference type="Gene3D" id="2.60.120.10">
    <property type="entry name" value="Jelly Rolls"/>
    <property type="match status" value="1"/>
</dbReference>
<dbReference type="Ensembl" id="ENSMMOT00000027133.1">
    <property type="protein sequence ID" value="ENSMMOP00000026678.1"/>
    <property type="gene ID" value="ENSMMOG00000020192.1"/>
</dbReference>
<dbReference type="SMART" id="SM00100">
    <property type="entry name" value="cNMP"/>
    <property type="match status" value="1"/>
</dbReference>
<keyword evidence="23" id="KW-0732">Signal</keyword>
<accession>A0A3Q3X6P1</accession>
<feature type="compositionally biased region" description="Polar residues" evidence="21">
    <location>
        <begin position="747"/>
        <end position="756"/>
    </location>
</feature>
<dbReference type="InterPro" id="IPR014710">
    <property type="entry name" value="RmlC-like_jellyroll"/>
</dbReference>
<dbReference type="InterPro" id="IPR018490">
    <property type="entry name" value="cNMP-bd_dom_sf"/>
</dbReference>
<dbReference type="Gene3D" id="3.30.450.20">
    <property type="entry name" value="PAS domain"/>
    <property type="match status" value="1"/>
</dbReference>
<dbReference type="PROSITE" id="PS50113">
    <property type="entry name" value="PAC"/>
    <property type="match status" value="1"/>
</dbReference>
<dbReference type="CDD" id="cd00130">
    <property type="entry name" value="PAS"/>
    <property type="match status" value="1"/>
</dbReference>
<feature type="region of interest" description="Disordered" evidence="21">
    <location>
        <begin position="698"/>
        <end position="778"/>
    </location>
</feature>
<keyword evidence="13" id="KW-0407">Ion channel</keyword>
<dbReference type="PROSITE" id="PS50112">
    <property type="entry name" value="PAS"/>
    <property type="match status" value="1"/>
</dbReference>
<keyword evidence="11 22" id="KW-0472">Membrane</keyword>
<dbReference type="PANTHER" id="PTHR10217:SF380">
    <property type="entry name" value="POTASSIUM VOLTAGE-GATED CHANNEL SUBFAMILY H MEMBER 8"/>
    <property type="match status" value="1"/>
</dbReference>
<dbReference type="STRING" id="94237.ENSMMOP00000026678"/>
<organism evidence="27 28">
    <name type="scientific">Mola mola</name>
    <name type="common">Ocean sunfish</name>
    <name type="synonym">Tetraodon mola</name>
    <dbReference type="NCBI Taxonomy" id="94237"/>
    <lineage>
        <taxon>Eukaryota</taxon>
        <taxon>Metazoa</taxon>
        <taxon>Chordata</taxon>
        <taxon>Craniata</taxon>
        <taxon>Vertebrata</taxon>
        <taxon>Euteleostomi</taxon>
        <taxon>Actinopterygii</taxon>
        <taxon>Neopterygii</taxon>
        <taxon>Teleostei</taxon>
        <taxon>Neoteleostei</taxon>
        <taxon>Acanthomorphata</taxon>
        <taxon>Eupercaria</taxon>
        <taxon>Tetraodontiformes</taxon>
        <taxon>Molidae</taxon>
        <taxon>Mola</taxon>
    </lineage>
</organism>
<dbReference type="InterPro" id="IPR000700">
    <property type="entry name" value="PAS-assoc_C"/>
</dbReference>
<keyword evidence="10" id="KW-0406">Ion transport</keyword>
<feature type="compositionally biased region" description="Polar residues" evidence="21">
    <location>
        <begin position="719"/>
        <end position="729"/>
    </location>
</feature>
<evidence type="ECO:0000256" key="14">
    <source>
        <dbReference type="ARBA" id="ARBA00034430"/>
    </source>
</evidence>
<dbReference type="FunFam" id="2.60.120.10:FF:000014">
    <property type="entry name" value="Potassium voltage-gated channel, subfamily H (Eag-related), member 4"/>
    <property type="match status" value="1"/>
</dbReference>
<evidence type="ECO:0000256" key="20">
    <source>
        <dbReference type="ARBA" id="ARBA00082965"/>
    </source>
</evidence>
<evidence type="ECO:0000313" key="28">
    <source>
        <dbReference type="Proteomes" id="UP000261620"/>
    </source>
</evidence>
<evidence type="ECO:0000256" key="17">
    <source>
        <dbReference type="ARBA" id="ARBA00074384"/>
    </source>
</evidence>
<dbReference type="GO" id="GO:0042391">
    <property type="term" value="P:regulation of membrane potential"/>
    <property type="evidence" value="ECO:0007669"/>
    <property type="project" value="TreeGrafter"/>
</dbReference>
<evidence type="ECO:0000256" key="3">
    <source>
        <dbReference type="ARBA" id="ARBA00022448"/>
    </source>
</evidence>
<evidence type="ECO:0000256" key="13">
    <source>
        <dbReference type="ARBA" id="ARBA00023303"/>
    </source>
</evidence>
<dbReference type="OMA" id="QTRRAFC"/>
<evidence type="ECO:0000256" key="11">
    <source>
        <dbReference type="ARBA" id="ARBA00023136"/>
    </source>
</evidence>
<dbReference type="Pfam" id="PF13426">
    <property type="entry name" value="PAS_9"/>
    <property type="match status" value="1"/>
</dbReference>
<feature type="domain" description="PAS" evidence="25">
    <location>
        <begin position="31"/>
        <end position="83"/>
    </location>
</feature>
<dbReference type="SUPFAM" id="SSF55785">
    <property type="entry name" value="PYP-like sensor domain (PAS domain)"/>
    <property type="match status" value="1"/>
</dbReference>
<evidence type="ECO:0000259" key="24">
    <source>
        <dbReference type="PROSITE" id="PS50042"/>
    </source>
</evidence>
<dbReference type="FunFam" id="3.30.450.20:FF:000118">
    <property type="entry name" value="Potassium voltage-gated channel subfamily H member 8"/>
    <property type="match status" value="1"/>
</dbReference>
<evidence type="ECO:0000256" key="7">
    <source>
        <dbReference type="ARBA" id="ARBA00022882"/>
    </source>
</evidence>
<dbReference type="InterPro" id="IPR035965">
    <property type="entry name" value="PAS-like_dom_sf"/>
</dbReference>
<evidence type="ECO:0000256" key="1">
    <source>
        <dbReference type="ARBA" id="ARBA00004141"/>
    </source>
</evidence>
<dbReference type="NCBIfam" id="TIGR00229">
    <property type="entry name" value="sensory_box"/>
    <property type="match status" value="1"/>
</dbReference>
<feature type="chain" id="PRO_5018608453" description="Voltage-gated delayed rectifier potassium channel KCNH8" evidence="23">
    <location>
        <begin position="21"/>
        <end position="778"/>
    </location>
</feature>
<keyword evidence="12" id="KW-0325">Glycoprotein</keyword>
<keyword evidence="3" id="KW-0813">Transport</keyword>
<reference evidence="27" key="1">
    <citation type="submission" date="2025-08" db="UniProtKB">
        <authorList>
            <consortium name="Ensembl"/>
        </authorList>
    </citation>
    <scope>IDENTIFICATION</scope>
</reference>
<dbReference type="FunFam" id="1.10.1200.260:FF:000002">
    <property type="entry name" value="Potassium voltage-gated channel subfamily H member 8"/>
    <property type="match status" value="1"/>
</dbReference>
<dbReference type="PANTHER" id="PTHR10217">
    <property type="entry name" value="VOLTAGE AND LIGAND GATED POTASSIUM CHANNEL"/>
    <property type="match status" value="1"/>
</dbReference>
<dbReference type="Pfam" id="PF00027">
    <property type="entry name" value="cNMP_binding"/>
    <property type="match status" value="1"/>
</dbReference>
<dbReference type="InterPro" id="IPR003950">
    <property type="entry name" value="K_chnl_volt-dep_ELK"/>
</dbReference>
<dbReference type="SUPFAM" id="SSF51206">
    <property type="entry name" value="cAMP-binding domain-like"/>
    <property type="match status" value="1"/>
</dbReference>
<evidence type="ECO:0000256" key="8">
    <source>
        <dbReference type="ARBA" id="ARBA00022958"/>
    </source>
</evidence>
<dbReference type="AlphaFoldDB" id="A0A3Q3X6P1"/>
<dbReference type="PRINTS" id="PR01463">
    <property type="entry name" value="EAGCHANLFMLY"/>
</dbReference>
<feature type="domain" description="PAC" evidence="26">
    <location>
        <begin position="86"/>
        <end position="138"/>
    </location>
</feature>
<evidence type="ECO:0000256" key="5">
    <source>
        <dbReference type="ARBA" id="ARBA00022692"/>
    </source>
</evidence>
<keyword evidence="9 22" id="KW-1133">Transmembrane helix</keyword>
<feature type="transmembrane region" description="Helical" evidence="22">
    <location>
        <begin position="414"/>
        <end position="438"/>
    </location>
</feature>
<evidence type="ECO:0000256" key="18">
    <source>
        <dbReference type="ARBA" id="ARBA00075968"/>
    </source>
</evidence>
<dbReference type="GO" id="GO:0005251">
    <property type="term" value="F:delayed rectifier potassium channel activity"/>
    <property type="evidence" value="ECO:0007669"/>
    <property type="project" value="UniProtKB-ARBA"/>
</dbReference>
<dbReference type="Pfam" id="PF00520">
    <property type="entry name" value="Ion_trans"/>
    <property type="match status" value="1"/>
</dbReference>
<evidence type="ECO:0000256" key="6">
    <source>
        <dbReference type="ARBA" id="ARBA00022826"/>
    </source>
</evidence>
<evidence type="ECO:0000256" key="9">
    <source>
        <dbReference type="ARBA" id="ARBA00022989"/>
    </source>
</evidence>
<evidence type="ECO:0000256" key="16">
    <source>
        <dbReference type="ARBA" id="ARBA00061613"/>
    </source>
</evidence>
<feature type="transmembrane region" description="Helical" evidence="22">
    <location>
        <begin position="321"/>
        <end position="344"/>
    </location>
</feature>
<keyword evidence="4" id="KW-0633">Potassium transport</keyword>
<comment type="similarity">
    <text evidence="16">Belongs to the potassium channel family. H (Eag) (TC 1.A.1.20) subfamily. Kv12.1/KCNH8 sub-subfamily.</text>
</comment>
<dbReference type="PROSITE" id="PS50042">
    <property type="entry name" value="CNMP_BINDING_3"/>
    <property type="match status" value="1"/>
</dbReference>
<dbReference type="InterPro" id="IPR003938">
    <property type="entry name" value="K_chnl_volt-dep_EAG/ELK/ERG"/>
</dbReference>
<comment type="subcellular location">
    <subcellularLocation>
        <location evidence="1">Membrane</location>
        <topology evidence="1">Multi-pass membrane protein</topology>
    </subcellularLocation>
</comment>
<dbReference type="CDD" id="cd00038">
    <property type="entry name" value="CAP_ED"/>
    <property type="match status" value="1"/>
</dbReference>
<evidence type="ECO:0000256" key="2">
    <source>
        <dbReference type="ARBA" id="ARBA00011552"/>
    </source>
</evidence>
<keyword evidence="8" id="KW-0630">Potassium</keyword>
<keyword evidence="5 22" id="KW-0812">Transmembrane</keyword>
<evidence type="ECO:0000256" key="10">
    <source>
        <dbReference type="ARBA" id="ARBA00023065"/>
    </source>
</evidence>
<comment type="subunit">
    <text evidence="2">The potassium channel is probably composed of a homo- or heterotetrameric complex of pore-forming alpha subunits that can associate with modulating beta subunits.</text>
</comment>
<evidence type="ECO:0000256" key="19">
    <source>
        <dbReference type="ARBA" id="ARBA00076369"/>
    </source>
</evidence>
<dbReference type="GO" id="GO:0034702">
    <property type="term" value="C:monoatomic ion channel complex"/>
    <property type="evidence" value="ECO:0007669"/>
    <property type="project" value="UniProtKB-KW"/>
</dbReference>
<dbReference type="GO" id="GO:0005886">
    <property type="term" value="C:plasma membrane"/>
    <property type="evidence" value="ECO:0007669"/>
    <property type="project" value="TreeGrafter"/>
</dbReference>
<dbReference type="InterPro" id="IPR005821">
    <property type="entry name" value="Ion_trans_dom"/>
</dbReference>
<feature type="transmembrane region" description="Helical" evidence="22">
    <location>
        <begin position="262"/>
        <end position="283"/>
    </location>
</feature>
<dbReference type="InterPro" id="IPR000595">
    <property type="entry name" value="cNMP-bd_dom"/>
</dbReference>
<dbReference type="InterPro" id="IPR000014">
    <property type="entry name" value="PAS"/>
</dbReference>
<dbReference type="SMART" id="SM00086">
    <property type="entry name" value="PAC"/>
    <property type="match status" value="1"/>
</dbReference>
<dbReference type="Gene3D" id="1.10.287.70">
    <property type="match status" value="1"/>
</dbReference>
<comment type="function">
    <text evidence="15">Pore-forming (alpha) subunit of a voltage-gated delayed rectifier potassium channel that mediates outward-rectifying potassium currents. Elicits a slowly activating, non-inactivating and slowly deactivation outwards potassium current at depolarizating voltages from -30 mV to +50mV. Shows no obvious change in the activation rate from different holding potentials. Activation is strongly dependent on the pH of the external solution.</text>
</comment>
<feature type="domain" description="Cyclic nucleotide-binding" evidence="24">
    <location>
        <begin position="516"/>
        <end position="633"/>
    </location>
</feature>
<evidence type="ECO:0000259" key="25">
    <source>
        <dbReference type="PROSITE" id="PS50112"/>
    </source>
</evidence>
<proteinExistence type="inferred from homology"/>
<sequence length="778" mass="88043">MMPLLLLYVLFLLMFPSADSNFILANAQVSKGFPIVYCSDGFCELTGFSRAEVMQKSCACKFLYGPETSESIILSIGDALEERKEFKDEIMFYKKTAVLFWCLLDIVPIKNEKGDVVLFLASFKDITDTKVKAIQEDKKEGQNCCHCVTSMLSSCVAVQNVFGDPPALPEYKVADAKKSKFILLHYSTFKAGWDWLILLATFYVAVTVPYNVFFTVTKALTCVFVFLFFLFDPPDIVFNFRTTFVSKSGQVIFDARQICIHYLTTWFIIDLVAALPFDLLYAFKVSVDLGVGLLSHSFPFRLLRLLRLLQKMDRYSQHSTVVLTLLMSMFALLAHWMACIWYIIGKMEMENEDHIRFSTDDRLESPYYTMGSVNGTSSGPSIRSVYVASLYFTLSSLTSVGFGNVSANTDTEKIFSICVMLIGALMHALVFGNVTAIIQRMYSRWSQYHTRTKDLKDFIRVHHLPQSLKQRMLEYFQTTWSVNNGIDSNEVRQDFPDELRSDITMHLNKEILELSLFASASRGCLRSMSLHIKTSFCAPGEYLLRQGDALQAIFFVCSGSMEVLKDGMVLAILGKGDLIGANMSLDDRVIKTNADVKALTYCDLQCINLRGLYEVLDLYPEYSHHFVQDIQQDLTYNLREGHETHVSPCKVPQMLCVLFLVYLLLIFDVALKESSHVFFKFGFQSGVGRNGRVVQGYPSISETQGEHEKVEEEDDAMSVSLSSGRNQPVNLRDTDEKSPQSRHSQKATKTPGQGSRASRKKIQEFTLTALDPSNLSPR</sequence>
<evidence type="ECO:0000256" key="22">
    <source>
        <dbReference type="SAM" id="Phobius"/>
    </source>
</evidence>
<keyword evidence="7" id="KW-0851">Voltage-gated channel</keyword>
<feature type="transmembrane region" description="Helical" evidence="22">
    <location>
        <begin position="384"/>
        <end position="402"/>
    </location>
</feature>
<protein>
    <recommendedName>
        <fullName evidence="17">Voltage-gated delayed rectifier potassium channel KCNH8</fullName>
    </recommendedName>
    <alternativeName>
        <fullName evidence="19">Ether-a-go-go-like potassium channel 3</fullName>
    </alternativeName>
    <alternativeName>
        <fullName evidence="18">Potassium voltage-gated channel subfamily H member 8</fullName>
    </alternativeName>
    <alternativeName>
        <fullName evidence="20">Voltage-gated potassium channel subunit Kv12.1</fullName>
    </alternativeName>
</protein>
<dbReference type="InterPro" id="IPR050818">
    <property type="entry name" value="KCNH_animal-type"/>
</dbReference>
<dbReference type="InterPro" id="IPR001610">
    <property type="entry name" value="PAC"/>
</dbReference>
<dbReference type="PRINTS" id="PR01465">
    <property type="entry name" value="ELKCHANNEL"/>
</dbReference>
<evidence type="ECO:0000256" key="12">
    <source>
        <dbReference type="ARBA" id="ARBA00023180"/>
    </source>
</evidence>
<evidence type="ECO:0000259" key="26">
    <source>
        <dbReference type="PROSITE" id="PS50113"/>
    </source>
</evidence>
<evidence type="ECO:0000313" key="27">
    <source>
        <dbReference type="Ensembl" id="ENSMMOP00000026678.1"/>
    </source>
</evidence>
<evidence type="ECO:0000256" key="23">
    <source>
        <dbReference type="SAM" id="SignalP"/>
    </source>
</evidence>
<evidence type="ECO:0000256" key="15">
    <source>
        <dbReference type="ARBA" id="ARBA00059583"/>
    </source>
</evidence>
<keyword evidence="6" id="KW-0631">Potassium channel</keyword>
<keyword evidence="28" id="KW-1185">Reference proteome</keyword>
<reference evidence="27" key="2">
    <citation type="submission" date="2025-09" db="UniProtKB">
        <authorList>
            <consortium name="Ensembl"/>
        </authorList>
    </citation>
    <scope>IDENTIFICATION</scope>
</reference>
<dbReference type="SUPFAM" id="SSF81324">
    <property type="entry name" value="Voltage-gated potassium channels"/>
    <property type="match status" value="1"/>
</dbReference>
<evidence type="ECO:0000256" key="21">
    <source>
        <dbReference type="SAM" id="MobiDB-lite"/>
    </source>
</evidence>
<dbReference type="Gene3D" id="1.10.1200.260">
    <property type="match status" value="1"/>
</dbReference>
<dbReference type="Proteomes" id="UP000261620">
    <property type="component" value="Unplaced"/>
</dbReference>